<dbReference type="SUPFAM" id="SSF53756">
    <property type="entry name" value="UDP-Glycosyltransferase/glycogen phosphorylase"/>
    <property type="match status" value="1"/>
</dbReference>
<evidence type="ECO:0000313" key="2">
    <source>
        <dbReference type="EMBL" id="SME88151.1"/>
    </source>
</evidence>
<proteinExistence type="predicted"/>
<name>A0A1Y6B3Y0_9PROT</name>
<dbReference type="Gene3D" id="3.40.50.2000">
    <property type="entry name" value="Glycogen Phosphorylase B"/>
    <property type="match status" value="1"/>
</dbReference>
<dbReference type="RefSeq" id="WP_085120430.1">
    <property type="nucleotide sequence ID" value="NZ_FWZX01000001.1"/>
</dbReference>
<accession>A0A1Y6B3Y0</accession>
<dbReference type="InterPro" id="IPR019734">
    <property type="entry name" value="TPR_rpt"/>
</dbReference>
<evidence type="ECO:0000256" key="1">
    <source>
        <dbReference type="PROSITE-ProRule" id="PRU00339"/>
    </source>
</evidence>
<protein>
    <submittedName>
        <fullName evidence="2">Tetratricopeptide repeat-containing protein</fullName>
    </submittedName>
</protein>
<gene>
    <name evidence="2" type="ORF">SAMN05428998_10159</name>
</gene>
<dbReference type="PANTHER" id="PTHR44809:SF1">
    <property type="entry name" value="PROTEIN O-MANNOSYL-TRANSFERASE TMTC1"/>
    <property type="match status" value="1"/>
</dbReference>
<dbReference type="SUPFAM" id="SSF48452">
    <property type="entry name" value="TPR-like"/>
    <property type="match status" value="1"/>
</dbReference>
<dbReference type="AlphaFoldDB" id="A0A1Y6B3Y0"/>
<dbReference type="EMBL" id="FWZX01000001">
    <property type="protein sequence ID" value="SME88151.1"/>
    <property type="molecule type" value="Genomic_DNA"/>
</dbReference>
<keyword evidence="3" id="KW-1185">Reference proteome</keyword>
<dbReference type="Pfam" id="PF14559">
    <property type="entry name" value="TPR_19"/>
    <property type="match status" value="1"/>
</dbReference>
<sequence length="416" mass="44843">MSLIDRDDLSAGELNALAVAHRRAGRLQEALVAIDQALSQSPQDDAALNTLGNCLKDAGEIASAAEAYKAAIARNPENHQALCNLALLLGEFGCNAEAELLYGEALKIAPEEAEARFGLAVTLLLQGRLAEAWPLYEARWQRAGLTPRRYDSPRWQGEPLEGRKLLLHGEQGYGDAIMTLRWLPLLQARGIRPLLHLPAPLLRLAALSFPEVEALDDRQPAPPHDAHAPLLSLPGLFGTDEASIPARVPYLAADPAEAGDWRARLAGLDRPVGLVWAGSPRHPNDANRTLALETLEPLIAAAPGRWVSLQVGCDAAQQAWLARHGIPDLGLELPDFAATAALMTALERVVAVDTASAHLAGALGRPLDLLLPFAPDWRWQCGRADSPWYPTARLHRQPTPGDWQAVVAEVADALSE</sequence>
<evidence type="ECO:0000313" key="3">
    <source>
        <dbReference type="Proteomes" id="UP000192917"/>
    </source>
</evidence>
<dbReference type="STRING" id="560819.SAMN05428998_10159"/>
<dbReference type="PROSITE" id="PS50005">
    <property type="entry name" value="TPR"/>
    <property type="match status" value="1"/>
</dbReference>
<dbReference type="Proteomes" id="UP000192917">
    <property type="component" value="Unassembled WGS sequence"/>
</dbReference>
<keyword evidence="1" id="KW-0802">TPR repeat</keyword>
<dbReference type="Gene3D" id="1.25.40.10">
    <property type="entry name" value="Tetratricopeptide repeat domain"/>
    <property type="match status" value="1"/>
</dbReference>
<dbReference type="SMART" id="SM00028">
    <property type="entry name" value="TPR"/>
    <property type="match status" value="3"/>
</dbReference>
<dbReference type="InterPro" id="IPR011990">
    <property type="entry name" value="TPR-like_helical_dom_sf"/>
</dbReference>
<dbReference type="Pfam" id="PF13432">
    <property type="entry name" value="TPR_16"/>
    <property type="match status" value="1"/>
</dbReference>
<reference evidence="2 3" key="1">
    <citation type="submission" date="2017-04" db="EMBL/GenBank/DDBJ databases">
        <authorList>
            <person name="Afonso C.L."/>
            <person name="Miller P.J."/>
            <person name="Scott M.A."/>
            <person name="Spackman E."/>
            <person name="Goraichik I."/>
            <person name="Dimitrov K.M."/>
            <person name="Suarez D.L."/>
            <person name="Swayne D.E."/>
        </authorList>
    </citation>
    <scope>NUCLEOTIDE SEQUENCE [LARGE SCALE GENOMIC DNA]</scope>
    <source>
        <strain evidence="2 3">USBA 355</strain>
    </source>
</reference>
<dbReference type="InterPro" id="IPR052943">
    <property type="entry name" value="TMTC_O-mannosyl-trnsfr"/>
</dbReference>
<feature type="repeat" description="TPR" evidence="1">
    <location>
        <begin position="45"/>
        <end position="78"/>
    </location>
</feature>
<organism evidence="2 3">
    <name type="scientific">Tistlia consotensis USBA 355</name>
    <dbReference type="NCBI Taxonomy" id="560819"/>
    <lineage>
        <taxon>Bacteria</taxon>
        <taxon>Pseudomonadati</taxon>
        <taxon>Pseudomonadota</taxon>
        <taxon>Alphaproteobacteria</taxon>
        <taxon>Rhodospirillales</taxon>
        <taxon>Rhodovibrionaceae</taxon>
        <taxon>Tistlia</taxon>
    </lineage>
</organism>
<dbReference type="PANTHER" id="PTHR44809">
    <property type="match status" value="1"/>
</dbReference>